<accession>A0A317SR11</accession>
<dbReference type="EMBL" id="PYWC01000039">
    <property type="protein sequence ID" value="PWW76007.1"/>
    <property type="molecule type" value="Genomic_DNA"/>
</dbReference>
<evidence type="ECO:0008006" key="3">
    <source>
        <dbReference type="Google" id="ProtNLM"/>
    </source>
</evidence>
<proteinExistence type="predicted"/>
<evidence type="ECO:0000313" key="2">
    <source>
        <dbReference type="Proteomes" id="UP000246991"/>
    </source>
</evidence>
<feature type="non-terminal residue" evidence="1">
    <location>
        <position position="1"/>
    </location>
</feature>
<dbReference type="AlphaFoldDB" id="A0A317SR11"/>
<comment type="caution">
    <text evidence="1">The sequence shown here is derived from an EMBL/GenBank/DDBJ whole genome shotgun (WGS) entry which is preliminary data.</text>
</comment>
<evidence type="ECO:0000313" key="1">
    <source>
        <dbReference type="EMBL" id="PWW76007.1"/>
    </source>
</evidence>
<gene>
    <name evidence="1" type="ORF">C7212DRAFT_194875</name>
</gene>
<name>A0A317SR11_9PEZI</name>
<protein>
    <recommendedName>
        <fullName evidence="3">HTH CENPB-type domain-containing protein</fullName>
    </recommendedName>
</protein>
<organism evidence="1 2">
    <name type="scientific">Tuber magnatum</name>
    <name type="common">white Piedmont truffle</name>
    <dbReference type="NCBI Taxonomy" id="42249"/>
    <lineage>
        <taxon>Eukaryota</taxon>
        <taxon>Fungi</taxon>
        <taxon>Dikarya</taxon>
        <taxon>Ascomycota</taxon>
        <taxon>Pezizomycotina</taxon>
        <taxon>Pezizomycetes</taxon>
        <taxon>Pezizales</taxon>
        <taxon>Tuberaceae</taxon>
        <taxon>Tuber</taxon>
    </lineage>
</organism>
<dbReference type="Proteomes" id="UP000246991">
    <property type="component" value="Unassembled WGS sequence"/>
</dbReference>
<reference evidence="1 2" key="1">
    <citation type="submission" date="2018-03" db="EMBL/GenBank/DDBJ databases">
        <title>Genomes of Pezizomycetes fungi and the evolution of truffles.</title>
        <authorList>
            <person name="Murat C."/>
            <person name="Payen T."/>
            <person name="Noel B."/>
            <person name="Kuo A."/>
            <person name="Martin F.M."/>
        </authorList>
    </citation>
    <scope>NUCLEOTIDE SEQUENCE [LARGE SCALE GENOMIC DNA]</scope>
    <source>
        <strain evidence="1">091103-1</strain>
    </source>
</reference>
<sequence length="57" mass="6586">EDHLTRWCLLQASLDYLSIDVQIKALGHQITSKSDDGQPFGREWCHSFLNYHLGLKT</sequence>
<keyword evidence="2" id="KW-1185">Reference proteome</keyword>